<dbReference type="Proteomes" id="UP000317315">
    <property type="component" value="Unassembled WGS sequence"/>
</dbReference>
<organism evidence="1 2">
    <name type="scientific">Balnearium lithotrophicum</name>
    <dbReference type="NCBI Taxonomy" id="223788"/>
    <lineage>
        <taxon>Bacteria</taxon>
        <taxon>Pseudomonadati</taxon>
        <taxon>Aquificota</taxon>
        <taxon>Aquificia</taxon>
        <taxon>Desulfurobacteriales</taxon>
        <taxon>Desulfurobacteriaceae</taxon>
        <taxon>Balnearium</taxon>
    </lineage>
</organism>
<name>A0A521CHZ6_9BACT</name>
<proteinExistence type="predicted"/>
<protein>
    <submittedName>
        <fullName evidence="1">Phage tail protein, P2 protein I family</fullName>
    </submittedName>
</protein>
<dbReference type="InterPro" id="IPR006521">
    <property type="entry name" value="Tail_protein_I"/>
</dbReference>
<evidence type="ECO:0000313" key="2">
    <source>
        <dbReference type="Proteomes" id="UP000317315"/>
    </source>
</evidence>
<accession>A0A521CHZ6</accession>
<dbReference type="OrthoDB" id="90759at2"/>
<sequence>MKFHEIFPDFYKDNEPWYEFIKEILSPEFDVALEEVKALWNLIDIDTISEDKLPLLASNLGFDFVEILPASYRKQLANAIDLHKFKGTRFAVEKALDSLGIKGNFKEWFEYGGEPYKFKIDLFFENLLKLGITLSPEVQEKLIRLINEYKNERSWLDELKFHVFFKNKQKIATNSKLSTFTKASLEEDTEKKILMSQDGEYRVFGTGIEPVSFTKTTLEEETEKRLSLENGVSIFSTAKATEVSKASLESTETQWSFSSSCAVSGSFNSLAFLRINLTGGIN</sequence>
<dbReference type="Pfam" id="PF09684">
    <property type="entry name" value="Tail_P2_I"/>
    <property type="match status" value="1"/>
</dbReference>
<dbReference type="AlphaFoldDB" id="A0A521CHZ6"/>
<dbReference type="RefSeq" id="WP_142935566.1">
    <property type="nucleotide sequence ID" value="NZ_FXTM01000013.1"/>
</dbReference>
<evidence type="ECO:0000313" key="1">
    <source>
        <dbReference type="EMBL" id="SMO59022.1"/>
    </source>
</evidence>
<reference evidence="1 2" key="1">
    <citation type="submission" date="2017-05" db="EMBL/GenBank/DDBJ databases">
        <authorList>
            <person name="Varghese N."/>
            <person name="Submissions S."/>
        </authorList>
    </citation>
    <scope>NUCLEOTIDE SEQUENCE [LARGE SCALE GENOMIC DNA]</scope>
    <source>
        <strain evidence="1 2">DSM 16304</strain>
    </source>
</reference>
<dbReference type="EMBL" id="FXTM01000013">
    <property type="protein sequence ID" value="SMO59022.1"/>
    <property type="molecule type" value="Genomic_DNA"/>
</dbReference>
<gene>
    <name evidence="1" type="ORF">SAMN06269117_1133</name>
</gene>
<keyword evidence="2" id="KW-1185">Reference proteome</keyword>